<organism evidence="6 7">
    <name type="scientific">Zafaria cholistanensis</name>
    <dbReference type="NCBI Taxonomy" id="1682741"/>
    <lineage>
        <taxon>Bacteria</taxon>
        <taxon>Bacillati</taxon>
        <taxon>Actinomycetota</taxon>
        <taxon>Actinomycetes</taxon>
        <taxon>Micrococcales</taxon>
        <taxon>Micrococcaceae</taxon>
        <taxon>Zafaria</taxon>
    </lineage>
</organism>
<dbReference type="EMBL" id="BKDJ01000001">
    <property type="protein sequence ID" value="GER21749.1"/>
    <property type="molecule type" value="Genomic_DNA"/>
</dbReference>
<evidence type="ECO:0000256" key="3">
    <source>
        <dbReference type="ARBA" id="ARBA00022679"/>
    </source>
</evidence>
<evidence type="ECO:0000313" key="7">
    <source>
        <dbReference type="Proteomes" id="UP000325307"/>
    </source>
</evidence>
<reference evidence="6 7" key="1">
    <citation type="submission" date="2019-09" db="EMBL/GenBank/DDBJ databases">
        <title>Arthrobacter zafarii sp. nov., a moderately thermotolerant and halotolerant actinobacterium isolated from Cholistan desert soil of Pakistan.</title>
        <authorList>
            <person name="Amin A."/>
            <person name="Ahmed I."/>
            <person name="Khalid N."/>
            <person name="Schumann P."/>
            <person name="Busse H.J."/>
            <person name="Khan I.U."/>
            <person name="Li S."/>
            <person name="Li W.J."/>
        </authorList>
    </citation>
    <scope>NUCLEOTIDE SEQUENCE [LARGE SCALE GENOMIC DNA]</scope>
    <source>
        <strain evidence="6 7">NCCP-1664</strain>
    </source>
</reference>
<evidence type="ECO:0000313" key="6">
    <source>
        <dbReference type="EMBL" id="GER21749.1"/>
    </source>
</evidence>
<feature type="domain" description="Methyltransferase type 11" evidence="5">
    <location>
        <begin position="89"/>
        <end position="186"/>
    </location>
</feature>
<dbReference type="Proteomes" id="UP000325307">
    <property type="component" value="Unassembled WGS sequence"/>
</dbReference>
<dbReference type="CDD" id="cd02440">
    <property type="entry name" value="AdoMet_MTases"/>
    <property type="match status" value="1"/>
</dbReference>
<evidence type="ECO:0000256" key="1">
    <source>
        <dbReference type="ARBA" id="ARBA00005189"/>
    </source>
</evidence>
<comment type="caution">
    <text evidence="6">The sequence shown here is derived from an EMBL/GenBank/DDBJ whole genome shotgun (WGS) entry which is preliminary data.</text>
</comment>
<dbReference type="InterPro" id="IPR013216">
    <property type="entry name" value="Methyltransf_11"/>
</dbReference>
<name>A0A5A7NMG8_9MICC</name>
<proteinExistence type="predicted"/>
<dbReference type="PANTHER" id="PTHR44307:SF2">
    <property type="entry name" value="PHOSPHOETHANOLAMINE METHYLTRANSFERASE ISOFORM X1"/>
    <property type="match status" value="1"/>
</dbReference>
<evidence type="ECO:0000259" key="5">
    <source>
        <dbReference type="Pfam" id="PF08241"/>
    </source>
</evidence>
<comment type="pathway">
    <text evidence="4">Phospholipid metabolism.</text>
</comment>
<dbReference type="Gene3D" id="3.40.50.150">
    <property type="entry name" value="Vaccinia Virus protein VP39"/>
    <property type="match status" value="1"/>
</dbReference>
<dbReference type="GO" id="GO:0032259">
    <property type="term" value="P:methylation"/>
    <property type="evidence" value="ECO:0007669"/>
    <property type="project" value="UniProtKB-KW"/>
</dbReference>
<dbReference type="InterPro" id="IPR029063">
    <property type="entry name" value="SAM-dependent_MTases_sf"/>
</dbReference>
<keyword evidence="2 6" id="KW-0489">Methyltransferase</keyword>
<evidence type="ECO:0000256" key="2">
    <source>
        <dbReference type="ARBA" id="ARBA00022603"/>
    </source>
</evidence>
<evidence type="ECO:0000256" key="4">
    <source>
        <dbReference type="ARBA" id="ARBA00025707"/>
    </source>
</evidence>
<dbReference type="PANTHER" id="PTHR44307">
    <property type="entry name" value="PHOSPHOETHANOLAMINE METHYLTRANSFERASE"/>
    <property type="match status" value="1"/>
</dbReference>
<gene>
    <name evidence="6" type="ORF">NCCP1664_02460</name>
</gene>
<sequence>MHTAVQVCRAVEQPAVEDTMGSVQAVVDHYSSGTLRERVFAALRGAGKDPDNLSAADLVPLDQLHTGGVEATEEIVHDAGIGAGTRVADFGSGLCGPARIFAGRHGAVVHAVDVTPEFVDLSAELNERCGLSSAITVTRASAADSRLEAGAFDAVTLIHVGMNVADKARVFAEASRVLHPQGVFAIYDIMARDGDAPEYPMPWAAAAGDSFVRTVVQYDAALAGAGFAVDSTRDRSAEALAFLDRAPARAAAGAPQGAEAPAGAEAPLGPEVVMGPDMGRRLANLRRAIASGVLAPTVIVARRAGR</sequence>
<protein>
    <submittedName>
        <fullName evidence="6">SAM-dependent methyltransferase</fullName>
    </submittedName>
</protein>
<keyword evidence="3 6" id="KW-0808">Transferase</keyword>
<keyword evidence="7" id="KW-1185">Reference proteome</keyword>
<dbReference type="AlphaFoldDB" id="A0A5A7NMG8"/>
<dbReference type="GO" id="GO:0008757">
    <property type="term" value="F:S-adenosylmethionine-dependent methyltransferase activity"/>
    <property type="evidence" value="ECO:0007669"/>
    <property type="project" value="InterPro"/>
</dbReference>
<accession>A0A5A7NMG8</accession>
<dbReference type="Pfam" id="PF08241">
    <property type="entry name" value="Methyltransf_11"/>
    <property type="match status" value="1"/>
</dbReference>
<dbReference type="SUPFAM" id="SSF53335">
    <property type="entry name" value="S-adenosyl-L-methionine-dependent methyltransferases"/>
    <property type="match status" value="1"/>
</dbReference>
<comment type="pathway">
    <text evidence="1">Lipid metabolism.</text>
</comment>